<evidence type="ECO:0000256" key="1">
    <source>
        <dbReference type="SAM" id="MobiDB-lite"/>
    </source>
</evidence>
<feature type="region of interest" description="Disordered" evidence="1">
    <location>
        <begin position="35"/>
        <end position="70"/>
    </location>
</feature>
<comment type="caution">
    <text evidence="2">The sequence shown here is derived from an EMBL/GenBank/DDBJ whole genome shotgun (WGS) entry which is preliminary data.</text>
</comment>
<evidence type="ECO:0000313" key="3">
    <source>
        <dbReference type="Proteomes" id="UP000486351"/>
    </source>
</evidence>
<dbReference type="AlphaFoldDB" id="A0A6G0RJZ5"/>
<organism evidence="2 3">
    <name type="scientific">Phytophthora fragariae</name>
    <dbReference type="NCBI Taxonomy" id="53985"/>
    <lineage>
        <taxon>Eukaryota</taxon>
        <taxon>Sar</taxon>
        <taxon>Stramenopiles</taxon>
        <taxon>Oomycota</taxon>
        <taxon>Peronosporomycetes</taxon>
        <taxon>Peronosporales</taxon>
        <taxon>Peronosporaceae</taxon>
        <taxon>Phytophthora</taxon>
    </lineage>
</organism>
<sequence length="197" mass="22160">MEKRASSATLNSSTAMDRSSGRLLLDYRASEPVLVESERSSLSDAPLSRSQIQRPCKPSAAPWNPAHDASLRSQLRPLRRKLKLPGRSRSKHVAKLPRMDEVISRVEITETQQAAMRDQAEELIAGCLLKSKAAWNGTKHIFDDPKQWKLHSAKPHLAVYKRRDPHRRSATTHQFVASGRIPGLTLQDVEYGKYSDT</sequence>
<feature type="non-terminal residue" evidence="2">
    <location>
        <position position="197"/>
    </location>
</feature>
<dbReference type="EMBL" id="QXFY01000788">
    <property type="protein sequence ID" value="KAE9335619.1"/>
    <property type="molecule type" value="Genomic_DNA"/>
</dbReference>
<evidence type="ECO:0000313" key="2">
    <source>
        <dbReference type="EMBL" id="KAE9335619.1"/>
    </source>
</evidence>
<proteinExistence type="predicted"/>
<feature type="compositionally biased region" description="Polar residues" evidence="1">
    <location>
        <begin position="1"/>
        <end position="17"/>
    </location>
</feature>
<gene>
    <name evidence="2" type="ORF">PF008_g13398</name>
</gene>
<protein>
    <submittedName>
        <fullName evidence="2">Uncharacterized protein</fullName>
    </submittedName>
</protein>
<accession>A0A6G0RJZ5</accession>
<reference evidence="2 3" key="1">
    <citation type="submission" date="2018-09" db="EMBL/GenBank/DDBJ databases">
        <title>Genomic investigation of the strawberry pathogen Phytophthora fragariae indicates pathogenicity is determined by transcriptional variation in three key races.</title>
        <authorList>
            <person name="Adams T.M."/>
            <person name="Armitage A.D."/>
            <person name="Sobczyk M.K."/>
            <person name="Bates H.J."/>
            <person name="Dunwell J.M."/>
            <person name="Nellist C.F."/>
            <person name="Harrison R.J."/>
        </authorList>
    </citation>
    <scope>NUCLEOTIDE SEQUENCE [LARGE SCALE GENOMIC DNA]</scope>
    <source>
        <strain evidence="2 3">NOV-77</strain>
    </source>
</reference>
<dbReference type="Proteomes" id="UP000486351">
    <property type="component" value="Unassembled WGS sequence"/>
</dbReference>
<name>A0A6G0RJZ5_9STRA</name>
<feature type="compositionally biased region" description="Polar residues" evidence="1">
    <location>
        <begin position="42"/>
        <end position="53"/>
    </location>
</feature>
<feature type="region of interest" description="Disordered" evidence="1">
    <location>
        <begin position="1"/>
        <end position="22"/>
    </location>
</feature>